<feature type="domain" description="HTH cro/C1-type" evidence="1">
    <location>
        <begin position="51"/>
        <end position="99"/>
    </location>
</feature>
<dbReference type="Pfam" id="PF17765">
    <property type="entry name" value="MLTR_LBD"/>
    <property type="match status" value="1"/>
</dbReference>
<proteinExistence type="predicted"/>
<dbReference type="PANTHER" id="PTHR35010">
    <property type="entry name" value="BLL4672 PROTEIN-RELATED"/>
    <property type="match status" value="1"/>
</dbReference>
<dbReference type="Gene3D" id="3.30.450.180">
    <property type="match status" value="1"/>
</dbReference>
<dbReference type="CDD" id="cd00093">
    <property type="entry name" value="HTH_XRE"/>
    <property type="match status" value="1"/>
</dbReference>
<organism evidence="2 3">
    <name type="scientific">Schleiferilactobacillus harbinensis</name>
    <dbReference type="NCBI Taxonomy" id="304207"/>
    <lineage>
        <taxon>Bacteria</taxon>
        <taxon>Bacillati</taxon>
        <taxon>Bacillota</taxon>
        <taxon>Bacilli</taxon>
        <taxon>Lactobacillales</taxon>
        <taxon>Lactobacillaceae</taxon>
        <taxon>Schleiferilactobacillus</taxon>
    </lineage>
</organism>
<sequence>MVYPRVTSPWFGSGVSATNEKVLGHFLKYKRLSADPSVFGITRGPHRRVTGLRREEVAERAHVSTDWYARIEQGRLGANPSPEVLADLCRVLQLSPAETRYVFNLVGQRPLERPVSGVSAALRDLMLAQLPRPAYLMDRQLTIVAWNPAFAAVYGNLTGQSALQRNAVWRIFHDPFLQTAVDDWREVAHLQTARFRQIYSSDADSAFLYRVFTTIKNNPVFQEAWDRLAVAEPDEMRFLLTFSENSDLYLVETTLQTPTGEYYLAVQNAGDTPTLMTLTQLGENI</sequence>
<dbReference type="EMBL" id="CP045143">
    <property type="protein sequence ID" value="QFR24818.1"/>
    <property type="molecule type" value="Genomic_DNA"/>
</dbReference>
<dbReference type="SMART" id="SM00530">
    <property type="entry name" value="HTH_XRE"/>
    <property type="match status" value="1"/>
</dbReference>
<dbReference type="AlphaFoldDB" id="A0A5P8M8F2"/>
<dbReference type="InterPro" id="IPR001387">
    <property type="entry name" value="Cro/C1-type_HTH"/>
</dbReference>
<name>A0A5P8M8F2_9LACO</name>
<dbReference type="PANTHER" id="PTHR35010:SF2">
    <property type="entry name" value="BLL4672 PROTEIN"/>
    <property type="match status" value="1"/>
</dbReference>
<evidence type="ECO:0000313" key="2">
    <source>
        <dbReference type="EMBL" id="QFR24818.1"/>
    </source>
</evidence>
<accession>A0A5P8M8F2</accession>
<dbReference type="InterPro" id="IPR010982">
    <property type="entry name" value="Lambda_DNA-bd_dom_sf"/>
</dbReference>
<dbReference type="Pfam" id="PF13560">
    <property type="entry name" value="HTH_31"/>
    <property type="match status" value="1"/>
</dbReference>
<evidence type="ECO:0000259" key="1">
    <source>
        <dbReference type="PROSITE" id="PS50943"/>
    </source>
</evidence>
<dbReference type="InterPro" id="IPR035965">
    <property type="entry name" value="PAS-like_dom_sf"/>
</dbReference>
<dbReference type="SUPFAM" id="SSF47413">
    <property type="entry name" value="lambda repressor-like DNA-binding domains"/>
    <property type="match status" value="1"/>
</dbReference>
<dbReference type="GO" id="GO:0003677">
    <property type="term" value="F:DNA binding"/>
    <property type="evidence" value="ECO:0007669"/>
    <property type="project" value="InterPro"/>
</dbReference>
<dbReference type="PROSITE" id="PS50943">
    <property type="entry name" value="HTH_CROC1"/>
    <property type="match status" value="1"/>
</dbReference>
<dbReference type="Proteomes" id="UP000326779">
    <property type="component" value="Chromosome"/>
</dbReference>
<dbReference type="SUPFAM" id="SSF55785">
    <property type="entry name" value="PYP-like sensor domain (PAS domain)"/>
    <property type="match status" value="1"/>
</dbReference>
<evidence type="ECO:0000313" key="3">
    <source>
        <dbReference type="Proteomes" id="UP000326779"/>
    </source>
</evidence>
<dbReference type="InterPro" id="IPR041413">
    <property type="entry name" value="MLTR_LBD"/>
</dbReference>
<reference evidence="2 3" key="1">
    <citation type="submission" date="2019-10" db="EMBL/GenBank/DDBJ databases">
        <title>The completed genome of Lactobacillus harbinensis M1.</title>
        <authorList>
            <person name="Zheng Y."/>
        </authorList>
    </citation>
    <scope>NUCLEOTIDE SEQUENCE [LARGE SCALE GENOMIC DNA]</scope>
    <source>
        <strain evidence="2 3">M1</strain>
    </source>
</reference>
<gene>
    <name evidence="2" type="ORF">D1010_16330</name>
</gene>
<dbReference type="KEGG" id="lhb:D1010_16330"/>
<protein>
    <submittedName>
        <fullName evidence="2">Helix-turn-helix domain-containing protein</fullName>
    </submittedName>
</protein>
<dbReference type="Gene3D" id="1.10.260.40">
    <property type="entry name" value="lambda repressor-like DNA-binding domains"/>
    <property type="match status" value="1"/>
</dbReference>